<feature type="transmembrane region" description="Helical" evidence="1">
    <location>
        <begin position="69"/>
        <end position="86"/>
    </location>
</feature>
<feature type="domain" description="Lnb N-terminal periplasmic" evidence="2">
    <location>
        <begin position="130"/>
        <end position="286"/>
    </location>
</feature>
<gene>
    <name evidence="3" type="ORF">VL23_14310</name>
</gene>
<organism evidence="3 4">
    <name type="scientific">Stenotrophomonas maltophilia</name>
    <name type="common">Pseudomonas maltophilia</name>
    <name type="synonym">Xanthomonas maltophilia</name>
    <dbReference type="NCBI Taxonomy" id="40324"/>
    <lineage>
        <taxon>Bacteria</taxon>
        <taxon>Pseudomonadati</taxon>
        <taxon>Pseudomonadota</taxon>
        <taxon>Gammaproteobacteria</taxon>
        <taxon>Lysobacterales</taxon>
        <taxon>Lysobacteraceae</taxon>
        <taxon>Stenotrophomonas</taxon>
        <taxon>Stenotrophomonas maltophilia group</taxon>
    </lineage>
</organism>
<feature type="transmembrane region" description="Helical" evidence="1">
    <location>
        <begin position="43"/>
        <end position="62"/>
    </location>
</feature>
<evidence type="ECO:0000313" key="3">
    <source>
        <dbReference type="EMBL" id="KOO84702.1"/>
    </source>
</evidence>
<dbReference type="GeneID" id="84681266"/>
<proteinExistence type="predicted"/>
<accession>A0AB34TPJ3</accession>
<evidence type="ECO:0000259" key="2">
    <source>
        <dbReference type="Pfam" id="PF13387"/>
    </source>
</evidence>
<keyword evidence="1" id="KW-0472">Membrane</keyword>
<keyword evidence="1" id="KW-0812">Transmembrane</keyword>
<dbReference type="InterPro" id="IPR025178">
    <property type="entry name" value="Lnb_N"/>
</dbReference>
<dbReference type="RefSeq" id="WP_033474842.1">
    <property type="nucleotide sequence ID" value="NZ_JZIW01000001.1"/>
</dbReference>
<evidence type="ECO:0000313" key="4">
    <source>
        <dbReference type="Proteomes" id="UP000037632"/>
    </source>
</evidence>
<dbReference type="EMBL" id="JZIW01000001">
    <property type="protein sequence ID" value="KOO84702.1"/>
    <property type="molecule type" value="Genomic_DNA"/>
</dbReference>
<sequence>MPVSHRVGNRFRRLRAICLALVVPLLAAWGALALWFQGPGTPPVRGSLAALWCVACGVSLGLRLRARAPLAIPLLVLATALLLGWWQTLAPSHERDWADDVDRLLRAEISGSQVVLHDVRNFDWRDEGDYTARWETRSYDLDRLVSADLILSYWMGPHVAHTLVSFGFDDGRQLVFSLEIRKERGESFSALGGLFRKFEAVLIAADENDIVRVRTNVRGEDVYLYRLDLAPEALRSAFLGYLEQADDIRRRPRFYNTLTSNCTTIVFGLAKRLSPSLPPDYRLLLSGHFARYAHDHQGLVPGYDFRTLHARGHIVARAQAFAGTAEDFPKAIRHGVPGTEPSR</sequence>
<evidence type="ECO:0000256" key="1">
    <source>
        <dbReference type="SAM" id="Phobius"/>
    </source>
</evidence>
<dbReference type="Proteomes" id="UP000037632">
    <property type="component" value="Unassembled WGS sequence"/>
</dbReference>
<protein>
    <submittedName>
        <fullName evidence="3">Membrane protein</fullName>
    </submittedName>
</protein>
<keyword evidence="1" id="KW-1133">Transmembrane helix</keyword>
<dbReference type="AlphaFoldDB" id="A0AB34TPJ3"/>
<dbReference type="Pfam" id="PF13387">
    <property type="entry name" value="Lnb_N"/>
    <property type="match status" value="1"/>
</dbReference>
<name>A0AB34TPJ3_STEMA</name>
<reference evidence="3 4" key="1">
    <citation type="journal article" date="2015" name="Antimicrob. Agents Chemother.">
        <title>Whole-Genome Sequencing Identifies Emergence of a Quinolone Resistance Mutation in a Case of Stenotrophomonas maltophilia Bacteremia.</title>
        <authorList>
            <person name="Pak T.R."/>
            <person name="Altman D.R."/>
            <person name="Attie O."/>
            <person name="Sebra R."/>
            <person name="Hamula C.L."/>
            <person name="Lewis M."/>
            <person name="Deikus G."/>
            <person name="Newman L.C."/>
            <person name="Fang G."/>
            <person name="Hand J."/>
            <person name="Papel G."/>
            <person name="Wallach F."/>
            <person name="Schadt E.E."/>
            <person name="Huprikar S."/>
            <person name="van Bakel H."/>
            <person name="Kasarskis A."/>
            <person name="Bashir A."/>
        </authorList>
    </citation>
    <scope>NUCLEOTIDE SEQUENCE [LARGE SCALE GENOMIC DNA]</scope>
    <source>
        <strain evidence="3 4">ISMMS6</strain>
    </source>
</reference>
<comment type="caution">
    <text evidence="3">The sequence shown here is derived from an EMBL/GenBank/DDBJ whole genome shotgun (WGS) entry which is preliminary data.</text>
</comment>